<sequence length="156" mass="18015">MENNARNLSMRKKHHRVTSLVCDNEKRRVEFAQEDAPNTGGMDQREDLMTGDVEKSTRKRSDNTDEPANVLSTLEAANRLSSESFPTASPGWYKSSRRIVFSTFLTLLMFQPSVQKEEGRRKMIESSGTQNKKIHEQLDAQWLKELVQWSLPWKNS</sequence>
<evidence type="ECO:0000256" key="1">
    <source>
        <dbReference type="SAM" id="MobiDB-lite"/>
    </source>
</evidence>
<feature type="compositionally biased region" description="Basic and acidic residues" evidence="1">
    <location>
        <begin position="43"/>
        <end position="63"/>
    </location>
</feature>
<evidence type="ECO:0000313" key="2">
    <source>
        <dbReference type="EMBL" id="GJS99111.1"/>
    </source>
</evidence>
<name>A0ABQ5AC14_9ASTR</name>
<dbReference type="EMBL" id="BQNB010012094">
    <property type="protein sequence ID" value="GJS99111.1"/>
    <property type="molecule type" value="Genomic_DNA"/>
</dbReference>
<keyword evidence="3" id="KW-1185">Reference proteome</keyword>
<dbReference type="Proteomes" id="UP001151760">
    <property type="component" value="Unassembled WGS sequence"/>
</dbReference>
<reference evidence="2" key="2">
    <citation type="submission" date="2022-01" db="EMBL/GenBank/DDBJ databases">
        <authorList>
            <person name="Yamashiro T."/>
            <person name="Shiraishi A."/>
            <person name="Satake H."/>
            <person name="Nakayama K."/>
        </authorList>
    </citation>
    <scope>NUCLEOTIDE SEQUENCE</scope>
</reference>
<feature type="region of interest" description="Disordered" evidence="1">
    <location>
        <begin position="32"/>
        <end position="69"/>
    </location>
</feature>
<organism evidence="2 3">
    <name type="scientific">Tanacetum coccineum</name>
    <dbReference type="NCBI Taxonomy" id="301880"/>
    <lineage>
        <taxon>Eukaryota</taxon>
        <taxon>Viridiplantae</taxon>
        <taxon>Streptophyta</taxon>
        <taxon>Embryophyta</taxon>
        <taxon>Tracheophyta</taxon>
        <taxon>Spermatophyta</taxon>
        <taxon>Magnoliopsida</taxon>
        <taxon>eudicotyledons</taxon>
        <taxon>Gunneridae</taxon>
        <taxon>Pentapetalae</taxon>
        <taxon>asterids</taxon>
        <taxon>campanulids</taxon>
        <taxon>Asterales</taxon>
        <taxon>Asteraceae</taxon>
        <taxon>Asteroideae</taxon>
        <taxon>Anthemideae</taxon>
        <taxon>Anthemidinae</taxon>
        <taxon>Tanacetum</taxon>
    </lineage>
</organism>
<accession>A0ABQ5AC14</accession>
<protein>
    <submittedName>
        <fullName evidence="2">Uncharacterized protein</fullName>
    </submittedName>
</protein>
<evidence type="ECO:0000313" key="3">
    <source>
        <dbReference type="Proteomes" id="UP001151760"/>
    </source>
</evidence>
<comment type="caution">
    <text evidence="2">The sequence shown here is derived from an EMBL/GenBank/DDBJ whole genome shotgun (WGS) entry which is preliminary data.</text>
</comment>
<reference evidence="2" key="1">
    <citation type="journal article" date="2022" name="Int. J. Mol. Sci.">
        <title>Draft Genome of Tanacetum Coccineum: Genomic Comparison of Closely Related Tanacetum-Family Plants.</title>
        <authorList>
            <person name="Yamashiro T."/>
            <person name="Shiraishi A."/>
            <person name="Nakayama K."/>
            <person name="Satake H."/>
        </authorList>
    </citation>
    <scope>NUCLEOTIDE SEQUENCE</scope>
</reference>
<proteinExistence type="predicted"/>
<gene>
    <name evidence="2" type="ORF">Tco_0820281</name>
</gene>